<gene>
    <name evidence="4" type="ORF">IFM89_011707</name>
</gene>
<evidence type="ECO:0000256" key="2">
    <source>
        <dbReference type="ARBA" id="ARBA00022472"/>
    </source>
</evidence>
<keyword evidence="2" id="KW-0804">Transcription</keyword>
<dbReference type="Pfam" id="PF02536">
    <property type="entry name" value="mTERF"/>
    <property type="match status" value="2"/>
</dbReference>
<comment type="caution">
    <text evidence="4">The sequence shown here is derived from an EMBL/GenBank/DDBJ whole genome shotgun (WGS) entry which is preliminary data.</text>
</comment>
<reference evidence="4 5" key="1">
    <citation type="submission" date="2020-10" db="EMBL/GenBank/DDBJ databases">
        <title>The Coptis chinensis genome and diversification of protoberbering-type alkaloids.</title>
        <authorList>
            <person name="Wang B."/>
            <person name="Shu S."/>
            <person name="Song C."/>
            <person name="Liu Y."/>
        </authorList>
    </citation>
    <scope>NUCLEOTIDE SEQUENCE [LARGE SCALE GENOMIC DNA]</scope>
    <source>
        <strain evidence="4">HL-2020</strain>
        <tissue evidence="4">Leaf</tissue>
    </source>
</reference>
<accession>A0A835M9G5</accession>
<keyword evidence="3" id="KW-0809">Transit peptide</keyword>
<sequence>MLIQSVLEHSRKLHIEPSDVCMCLRGLKGLGFSDETVVKILEGFPRVITMRLRDVEGRIEFLKGLRISWREIDGICYSFPLVLGLGVEKRLKPLFKEFGSLGFDGNVVRNEIIVNPEILGMEVGELSRCLELLKGLKCRAPIEEKILEKGYFRAGFEVKRRVDCLCRHGMILREAFKVVQREPRVILYDVEDIEKKIEFLKHKMGFGVGCLNGVPEYLGVNFDKQIVLRHNVLEYLRSKGGLGCEVGLRGMIKPSRLRFYNLYVKPYPECEEIFGRFSKDKEVRPRHPGGLWKLFKPPKYPDTEEDIRNMKLFMESISDPLEAVLPHFHEQKHEQRELVGKNQQ</sequence>
<dbReference type="PANTHER" id="PTHR13068:SF23">
    <property type="entry name" value="TRANSCRIPTION TERMINATION FACTOR MTERF15, MITOCHONDRIAL"/>
    <property type="match status" value="1"/>
</dbReference>
<dbReference type="AlphaFoldDB" id="A0A835M9G5"/>
<dbReference type="GO" id="GO:0006353">
    <property type="term" value="P:DNA-templated transcription termination"/>
    <property type="evidence" value="ECO:0007669"/>
    <property type="project" value="UniProtKB-KW"/>
</dbReference>
<dbReference type="GO" id="GO:0003676">
    <property type="term" value="F:nucleic acid binding"/>
    <property type="evidence" value="ECO:0007669"/>
    <property type="project" value="InterPro"/>
</dbReference>
<evidence type="ECO:0000313" key="4">
    <source>
        <dbReference type="EMBL" id="KAF9624533.1"/>
    </source>
</evidence>
<dbReference type="PANTHER" id="PTHR13068">
    <property type="entry name" value="CGI-12 PROTEIN-RELATED"/>
    <property type="match status" value="1"/>
</dbReference>
<organism evidence="4 5">
    <name type="scientific">Coptis chinensis</name>
    <dbReference type="NCBI Taxonomy" id="261450"/>
    <lineage>
        <taxon>Eukaryota</taxon>
        <taxon>Viridiplantae</taxon>
        <taxon>Streptophyta</taxon>
        <taxon>Embryophyta</taxon>
        <taxon>Tracheophyta</taxon>
        <taxon>Spermatophyta</taxon>
        <taxon>Magnoliopsida</taxon>
        <taxon>Ranunculales</taxon>
        <taxon>Ranunculaceae</taxon>
        <taxon>Coptidoideae</taxon>
        <taxon>Coptis</taxon>
    </lineage>
</organism>
<keyword evidence="5" id="KW-1185">Reference proteome</keyword>
<evidence type="ECO:0000256" key="3">
    <source>
        <dbReference type="ARBA" id="ARBA00022946"/>
    </source>
</evidence>
<keyword evidence="2" id="KW-0805">Transcription regulation</keyword>
<protein>
    <submittedName>
        <fullName evidence="4">Uncharacterized protein</fullName>
    </submittedName>
</protein>
<dbReference type="SMART" id="SM00733">
    <property type="entry name" value="Mterf"/>
    <property type="match status" value="5"/>
</dbReference>
<keyword evidence="2" id="KW-0806">Transcription termination</keyword>
<proteinExistence type="inferred from homology"/>
<name>A0A835M9G5_9MAGN</name>
<comment type="similarity">
    <text evidence="1">Belongs to the mTERF family.</text>
</comment>
<dbReference type="InterPro" id="IPR003690">
    <property type="entry name" value="MTERF"/>
</dbReference>
<dbReference type="Gene3D" id="1.25.70.10">
    <property type="entry name" value="Transcription termination factor 3, mitochondrial"/>
    <property type="match status" value="2"/>
</dbReference>
<dbReference type="Proteomes" id="UP000631114">
    <property type="component" value="Unassembled WGS sequence"/>
</dbReference>
<dbReference type="EMBL" id="JADFTS010000001">
    <property type="protein sequence ID" value="KAF9624533.1"/>
    <property type="molecule type" value="Genomic_DNA"/>
</dbReference>
<dbReference type="OrthoDB" id="637682at2759"/>
<evidence type="ECO:0000256" key="1">
    <source>
        <dbReference type="ARBA" id="ARBA00007692"/>
    </source>
</evidence>
<evidence type="ECO:0000313" key="5">
    <source>
        <dbReference type="Proteomes" id="UP000631114"/>
    </source>
</evidence>
<dbReference type="InterPro" id="IPR038538">
    <property type="entry name" value="MTERF_sf"/>
</dbReference>